<dbReference type="HOGENOM" id="CLU_1605647_0_0_1"/>
<dbReference type="Gramene" id="EOY21532">
    <property type="protein sequence ID" value="EOY21532"/>
    <property type="gene ID" value="TCM_013255"/>
</dbReference>
<dbReference type="InParanoid" id="A0A061FXC3"/>
<name>A0A061FXC3_THECC</name>
<proteinExistence type="predicted"/>
<gene>
    <name evidence="2" type="ORF">TCM_013255</name>
</gene>
<evidence type="ECO:0000313" key="2">
    <source>
        <dbReference type="EMBL" id="EOY21532.1"/>
    </source>
</evidence>
<dbReference type="Proteomes" id="UP000026915">
    <property type="component" value="Chromosome 3"/>
</dbReference>
<organism evidence="2 3">
    <name type="scientific">Theobroma cacao</name>
    <name type="common">Cacao</name>
    <name type="synonym">Cocoa</name>
    <dbReference type="NCBI Taxonomy" id="3641"/>
    <lineage>
        <taxon>Eukaryota</taxon>
        <taxon>Viridiplantae</taxon>
        <taxon>Streptophyta</taxon>
        <taxon>Embryophyta</taxon>
        <taxon>Tracheophyta</taxon>
        <taxon>Spermatophyta</taxon>
        <taxon>Magnoliopsida</taxon>
        <taxon>eudicotyledons</taxon>
        <taxon>Gunneridae</taxon>
        <taxon>Pentapetalae</taxon>
        <taxon>rosids</taxon>
        <taxon>malvids</taxon>
        <taxon>Malvales</taxon>
        <taxon>Malvaceae</taxon>
        <taxon>Byttnerioideae</taxon>
        <taxon>Theobroma</taxon>
    </lineage>
</organism>
<feature type="compositionally biased region" description="Basic residues" evidence="1">
    <location>
        <begin position="44"/>
        <end position="56"/>
    </location>
</feature>
<evidence type="ECO:0000313" key="3">
    <source>
        <dbReference type="Proteomes" id="UP000026915"/>
    </source>
</evidence>
<evidence type="ECO:0000256" key="1">
    <source>
        <dbReference type="SAM" id="MobiDB-lite"/>
    </source>
</evidence>
<dbReference type="EMBL" id="CM001881">
    <property type="protein sequence ID" value="EOY21532.1"/>
    <property type="molecule type" value="Genomic_DNA"/>
</dbReference>
<sequence length="166" mass="19636">MEKSRQFQEVLEKKKGKWPLEESSQFEIQKKKKKILHTSEIEKSRKKMTKKGHKTEKKKEKGKSVKKGNISFSNFRNKAHEDRYRKLENAPISCGKFIGWDSFNEILEIQTSLSNYFEELKLKEFSTFKNRFYSASLVKEFYASIALDKDELEDSDDCIEDSLNVF</sequence>
<protein>
    <submittedName>
        <fullName evidence="2">Uncharacterized protein</fullName>
    </submittedName>
</protein>
<dbReference type="AlphaFoldDB" id="A0A061FXC3"/>
<keyword evidence="3" id="KW-1185">Reference proteome</keyword>
<feature type="region of interest" description="Disordered" evidence="1">
    <location>
        <begin position="38"/>
        <end position="65"/>
    </location>
</feature>
<reference evidence="2 3" key="1">
    <citation type="journal article" date="2013" name="Genome Biol.">
        <title>The genome sequence of the most widely cultivated cacao type and its use to identify candidate genes regulating pod color.</title>
        <authorList>
            <person name="Motamayor J.C."/>
            <person name="Mockaitis K."/>
            <person name="Schmutz J."/>
            <person name="Haiminen N."/>
            <person name="Iii D.L."/>
            <person name="Cornejo O."/>
            <person name="Findley S.D."/>
            <person name="Zheng P."/>
            <person name="Utro F."/>
            <person name="Royaert S."/>
            <person name="Saski C."/>
            <person name="Jenkins J."/>
            <person name="Podicheti R."/>
            <person name="Zhao M."/>
            <person name="Scheffler B.E."/>
            <person name="Stack J.C."/>
            <person name="Feltus F.A."/>
            <person name="Mustiga G.M."/>
            <person name="Amores F."/>
            <person name="Phillips W."/>
            <person name="Marelli J.P."/>
            <person name="May G.D."/>
            <person name="Shapiro H."/>
            <person name="Ma J."/>
            <person name="Bustamante C.D."/>
            <person name="Schnell R.J."/>
            <person name="Main D."/>
            <person name="Gilbert D."/>
            <person name="Parida L."/>
            <person name="Kuhn D.N."/>
        </authorList>
    </citation>
    <scope>NUCLEOTIDE SEQUENCE [LARGE SCALE GENOMIC DNA]</scope>
    <source>
        <strain evidence="3">cv. Matina 1-6</strain>
    </source>
</reference>
<accession>A0A061FXC3</accession>